<accession>A0A834BSE0</accession>
<feature type="region of interest" description="Disordered" evidence="1">
    <location>
        <begin position="1"/>
        <end position="25"/>
    </location>
</feature>
<evidence type="ECO:0000313" key="2">
    <source>
        <dbReference type="EMBL" id="KAF6714638.1"/>
    </source>
</evidence>
<organism evidence="2 3">
    <name type="scientific">Oryzias melastigma</name>
    <name type="common">Marine medaka</name>
    <dbReference type="NCBI Taxonomy" id="30732"/>
    <lineage>
        <taxon>Eukaryota</taxon>
        <taxon>Metazoa</taxon>
        <taxon>Chordata</taxon>
        <taxon>Craniata</taxon>
        <taxon>Vertebrata</taxon>
        <taxon>Euteleostomi</taxon>
        <taxon>Actinopterygii</taxon>
        <taxon>Neopterygii</taxon>
        <taxon>Teleostei</taxon>
        <taxon>Neoteleostei</taxon>
        <taxon>Acanthomorphata</taxon>
        <taxon>Ovalentaria</taxon>
        <taxon>Atherinomorphae</taxon>
        <taxon>Beloniformes</taxon>
        <taxon>Adrianichthyidae</taxon>
        <taxon>Oryziinae</taxon>
        <taxon>Oryzias</taxon>
    </lineage>
</organism>
<feature type="compositionally biased region" description="Low complexity" evidence="1">
    <location>
        <begin position="11"/>
        <end position="25"/>
    </location>
</feature>
<evidence type="ECO:0000313" key="3">
    <source>
        <dbReference type="Proteomes" id="UP000646548"/>
    </source>
</evidence>
<comment type="caution">
    <text evidence="2">The sequence shown here is derived from an EMBL/GenBank/DDBJ whole genome shotgun (WGS) entry which is preliminary data.</text>
</comment>
<dbReference type="AlphaFoldDB" id="A0A834BSE0"/>
<gene>
    <name evidence="2" type="ORF">FQA47_024447</name>
</gene>
<name>A0A834BSE0_ORYME</name>
<reference evidence="2" key="1">
    <citation type="journal article" name="BMC Genomics">
        <title>Long-read sequencing and de novo genome assembly of marine medaka (Oryzias melastigma).</title>
        <authorList>
            <person name="Liang P."/>
            <person name="Saqib H.S.A."/>
            <person name="Ni X."/>
            <person name="Shen Y."/>
        </authorList>
    </citation>
    <scope>NUCLEOTIDE SEQUENCE</scope>
    <source>
        <strain evidence="2">Bigg-433</strain>
    </source>
</reference>
<protein>
    <submittedName>
        <fullName evidence="2">Uncharacterized protein</fullName>
    </submittedName>
</protein>
<dbReference type="Proteomes" id="UP000646548">
    <property type="component" value="Unassembled WGS sequence"/>
</dbReference>
<evidence type="ECO:0000256" key="1">
    <source>
        <dbReference type="SAM" id="MobiDB-lite"/>
    </source>
</evidence>
<dbReference type="EMBL" id="WKFB01001214">
    <property type="protein sequence ID" value="KAF6714638.1"/>
    <property type="molecule type" value="Genomic_DNA"/>
</dbReference>
<proteinExistence type="predicted"/>
<sequence>MEEEDGRSPRLSPFQPPSAASPALSFVSSEEEDAIARAVSLLTEACEFIVRCG</sequence>